<feature type="transmembrane region" description="Helical" evidence="7">
    <location>
        <begin position="219"/>
        <end position="242"/>
    </location>
</feature>
<evidence type="ECO:0000256" key="1">
    <source>
        <dbReference type="ARBA" id="ARBA00004472"/>
    </source>
</evidence>
<evidence type="ECO:0000313" key="8">
    <source>
        <dbReference type="EMBL" id="PAA85622.1"/>
    </source>
</evidence>
<comment type="caution">
    <text evidence="8">The sequence shown here is derived from an EMBL/GenBank/DDBJ whole genome shotgun (WGS) entry which is preliminary data.</text>
</comment>
<comment type="subcellular location">
    <subcellularLocation>
        <location evidence="1">Preautophagosomal structure membrane</location>
        <topology evidence="1">Single-pass type I membrane protein</topology>
    </subcellularLocation>
</comment>
<accession>A0A267GK26</accession>
<dbReference type="Pfam" id="PF09451">
    <property type="entry name" value="ATG27"/>
    <property type="match status" value="1"/>
</dbReference>
<dbReference type="Proteomes" id="UP000215902">
    <property type="component" value="Unassembled WGS sequence"/>
</dbReference>
<dbReference type="SUPFAM" id="SSF50911">
    <property type="entry name" value="Mannose 6-phosphate receptor domain"/>
    <property type="match status" value="1"/>
</dbReference>
<keyword evidence="4" id="KW-0813">Transport</keyword>
<evidence type="ECO:0000313" key="9">
    <source>
        <dbReference type="Proteomes" id="UP000215902"/>
    </source>
</evidence>
<keyword evidence="4" id="KW-0653">Protein transport</keyword>
<evidence type="ECO:0000256" key="2">
    <source>
        <dbReference type="ARBA" id="ARBA00022692"/>
    </source>
</evidence>
<dbReference type="PANTHER" id="PTHR15071:SF0">
    <property type="entry name" value="MANNOSE 6-PHOSPHATE RECEPTOR-LIKE PROTEIN 1"/>
    <property type="match status" value="1"/>
</dbReference>
<keyword evidence="2 7" id="KW-0812">Transmembrane</keyword>
<evidence type="ECO:0000256" key="6">
    <source>
        <dbReference type="ARBA" id="ARBA00023136"/>
    </source>
</evidence>
<dbReference type="GO" id="GO:0015031">
    <property type="term" value="P:protein transport"/>
    <property type="evidence" value="ECO:0007669"/>
    <property type="project" value="UniProtKB-KW"/>
</dbReference>
<evidence type="ECO:0000256" key="7">
    <source>
        <dbReference type="SAM" id="Phobius"/>
    </source>
</evidence>
<evidence type="ECO:0000256" key="3">
    <source>
        <dbReference type="ARBA" id="ARBA00022729"/>
    </source>
</evidence>
<keyword evidence="3" id="KW-0732">Signal</keyword>
<gene>
    <name evidence="8" type="ORF">BOX15_Mlig001731g3</name>
</gene>
<dbReference type="GO" id="GO:0005802">
    <property type="term" value="C:trans-Golgi network"/>
    <property type="evidence" value="ECO:0007669"/>
    <property type="project" value="TreeGrafter"/>
</dbReference>
<dbReference type="Gene3D" id="2.70.130.10">
    <property type="entry name" value="Mannose-6-phosphate receptor binding domain"/>
    <property type="match status" value="1"/>
</dbReference>
<dbReference type="GO" id="GO:0000139">
    <property type="term" value="C:Golgi membrane"/>
    <property type="evidence" value="ECO:0007669"/>
    <property type="project" value="UniProtKB-SubCell"/>
</dbReference>
<dbReference type="InterPro" id="IPR018939">
    <property type="entry name" value="Autophagy-rel_prot_27"/>
</dbReference>
<proteinExistence type="predicted"/>
<dbReference type="PANTHER" id="PTHR15071">
    <property type="entry name" value="MANNOSE-6-PHOSPHATE RECEPTOR FAMILY MEMBER"/>
    <property type="match status" value="1"/>
</dbReference>
<feature type="transmembrane region" description="Helical" evidence="7">
    <location>
        <begin position="12"/>
        <end position="36"/>
    </location>
</feature>
<keyword evidence="6 7" id="KW-0472">Membrane</keyword>
<keyword evidence="5 7" id="KW-1133">Transmembrane helix</keyword>
<evidence type="ECO:0000256" key="5">
    <source>
        <dbReference type="ARBA" id="ARBA00022989"/>
    </source>
</evidence>
<reference evidence="8 9" key="1">
    <citation type="submission" date="2017-06" db="EMBL/GenBank/DDBJ databases">
        <title>A platform for efficient transgenesis in Macrostomum lignano, a flatworm model organism for stem cell research.</title>
        <authorList>
            <person name="Berezikov E."/>
        </authorList>
    </citation>
    <scope>NUCLEOTIDE SEQUENCE [LARGE SCALE GENOMIC DNA]</scope>
    <source>
        <strain evidence="8">DV1</strain>
        <tissue evidence="8">Whole organism</tissue>
    </source>
</reference>
<evidence type="ECO:0000256" key="4">
    <source>
        <dbReference type="ARBA" id="ARBA00022927"/>
    </source>
</evidence>
<sequence>NTYALHGSTPHYYAELTMLIHFFVLFSAAISCYASLDSFGFDEWSSKSGNLQLEESEAASASAGACKATFAQGTLDLSPLDSADKPRFKNFTKVQIMGISYNLSFNPCSPFDCGVIATDSICATFANLMTYGMGEQNSSRIKGQPPSSLRLSYTGSSQLQLKPILSTVRLVCNATEDGRISNVVQTDGGNNLTFDLHSRYCCLTPRPSGGNTGWSPGDVIVLLFCLSVALHILVSMLINGLVRRRSGADLLPNRQFWCHVALLVKDGFKFSFKTVRSCLCKGRENYSKI</sequence>
<dbReference type="InterPro" id="IPR009011">
    <property type="entry name" value="Man6P_isomerase_rcpt-bd_dom_sf"/>
</dbReference>
<dbReference type="OrthoDB" id="29460at2759"/>
<organism evidence="8 9">
    <name type="scientific">Macrostomum lignano</name>
    <dbReference type="NCBI Taxonomy" id="282301"/>
    <lineage>
        <taxon>Eukaryota</taxon>
        <taxon>Metazoa</taxon>
        <taxon>Spiralia</taxon>
        <taxon>Lophotrochozoa</taxon>
        <taxon>Platyhelminthes</taxon>
        <taxon>Rhabditophora</taxon>
        <taxon>Macrostomorpha</taxon>
        <taxon>Macrostomida</taxon>
        <taxon>Macrostomidae</taxon>
        <taxon>Macrostomum</taxon>
    </lineage>
</organism>
<dbReference type="AlphaFoldDB" id="A0A267GK26"/>
<protein>
    <submittedName>
        <fullName evidence="8">Uncharacterized protein</fullName>
    </submittedName>
</protein>
<dbReference type="EMBL" id="NIVC01000312">
    <property type="protein sequence ID" value="PAA85622.1"/>
    <property type="molecule type" value="Genomic_DNA"/>
</dbReference>
<name>A0A267GK26_9PLAT</name>
<dbReference type="GO" id="GO:0034045">
    <property type="term" value="C:phagophore assembly site membrane"/>
    <property type="evidence" value="ECO:0007669"/>
    <property type="project" value="UniProtKB-SubCell"/>
</dbReference>
<feature type="non-terminal residue" evidence="8">
    <location>
        <position position="1"/>
    </location>
</feature>
<keyword evidence="9" id="KW-1185">Reference proteome</keyword>